<gene>
    <name evidence="1" type="ORF">ACFP2T_45200</name>
</gene>
<evidence type="ECO:0000313" key="2">
    <source>
        <dbReference type="Proteomes" id="UP001596203"/>
    </source>
</evidence>
<organism evidence="1 2">
    <name type="scientific">Plantactinospora solaniradicis</name>
    <dbReference type="NCBI Taxonomy" id="1723736"/>
    <lineage>
        <taxon>Bacteria</taxon>
        <taxon>Bacillati</taxon>
        <taxon>Actinomycetota</taxon>
        <taxon>Actinomycetes</taxon>
        <taxon>Micromonosporales</taxon>
        <taxon>Micromonosporaceae</taxon>
        <taxon>Plantactinospora</taxon>
    </lineage>
</organism>
<keyword evidence="2" id="KW-1185">Reference proteome</keyword>
<comment type="caution">
    <text evidence="1">The sequence shown here is derived from an EMBL/GenBank/DDBJ whole genome shotgun (WGS) entry which is preliminary data.</text>
</comment>
<evidence type="ECO:0000313" key="1">
    <source>
        <dbReference type="EMBL" id="MFC6023340.1"/>
    </source>
</evidence>
<dbReference type="Proteomes" id="UP001596203">
    <property type="component" value="Unassembled WGS sequence"/>
</dbReference>
<accession>A0ABW1KNY7</accession>
<proteinExistence type="predicted"/>
<dbReference type="EMBL" id="JBHSPR010000085">
    <property type="protein sequence ID" value="MFC6023340.1"/>
    <property type="molecule type" value="Genomic_DNA"/>
</dbReference>
<sequence length="149" mass="15822">MDIIPGVGVATARIGETRAEVEARIGSPVHGPGGAKAVYDTTPGLVISYTPEDTVELVEIAYSGDGAEEVFFDGVQLTFRFLDDVVADLTAKGYTSTPSDIGYEFHAGFAVWSMDSRSAVDLDPEADEDDERSVSEGVSVAPYAYFTEG</sequence>
<reference evidence="2" key="1">
    <citation type="journal article" date="2019" name="Int. J. Syst. Evol. Microbiol.">
        <title>The Global Catalogue of Microorganisms (GCM) 10K type strain sequencing project: providing services to taxonomists for standard genome sequencing and annotation.</title>
        <authorList>
            <consortium name="The Broad Institute Genomics Platform"/>
            <consortium name="The Broad Institute Genome Sequencing Center for Infectious Disease"/>
            <person name="Wu L."/>
            <person name="Ma J."/>
        </authorList>
    </citation>
    <scope>NUCLEOTIDE SEQUENCE [LARGE SCALE GENOMIC DNA]</scope>
    <source>
        <strain evidence="2">ZS-35-S2</strain>
    </source>
</reference>
<dbReference type="RefSeq" id="WP_377433453.1">
    <property type="nucleotide sequence ID" value="NZ_JBHSPR010000085.1"/>
</dbReference>
<name>A0ABW1KNY7_9ACTN</name>
<protein>
    <submittedName>
        <fullName evidence="1">Uncharacterized protein</fullName>
    </submittedName>
</protein>